<dbReference type="CDD" id="cd00882">
    <property type="entry name" value="Ras_like_GTPase"/>
    <property type="match status" value="1"/>
</dbReference>
<reference evidence="2 3" key="1">
    <citation type="journal article" date="2011" name="J. Bacteriol.">
        <title>Draft genome sequence of the marine bacterium Streptomyces griseoaurantiacus M045, which produces novel manumycin-type antibiotics with a pABA core component.</title>
        <authorList>
            <person name="Li F."/>
            <person name="Jiang P."/>
            <person name="Zheng H."/>
            <person name="Wang S."/>
            <person name="Zhao G."/>
            <person name="Qin S."/>
            <person name="Liu Z."/>
        </authorList>
    </citation>
    <scope>NUCLEOTIDE SEQUENCE [LARGE SCALE GENOMIC DNA]</scope>
    <source>
        <strain evidence="2 3">M045</strain>
    </source>
</reference>
<dbReference type="PANTHER" id="PTHR42714:SF2">
    <property type="entry name" value="TRNA MODIFICATION GTPASE GTPBP3, MITOCHONDRIAL"/>
    <property type="match status" value="1"/>
</dbReference>
<sequence length="1000" mass="108522">MTEAPGGTSPRTEILALLLEPLGVDAMAGQAALRRLAENVDAVARAYGSAVLPAYGSTLPWVSDAVSACVEEHELSGVTTDPEQARALRVLARLEGVRSRLPAFEGVPVDALRADLVAVMTAERLLLRALEPYCRADQDWPEEIWRSLVESVVDVDATLADLNRPRATRQAAAARQLVLQHSVSAARDLRNRDLAVRLEKVRDYVAARKAYEAFLSARPGWWRWLGPDARSGFRSDRRDALVWALTARDTGALPGSALELLATGEARAALASVLVPAPGPGVHTTLAAPLLPPPPATSSAARLASGLLAVGSRHDADRLRALESWYTKNLALFDRVAAAMDLREGEPALREALDPLVGELALPPGAVDTSRSDYRAVQAVLRAEVEELLRRARQTRHSEHAVESEQLVKVIGRVGTLERELRESMRPLPAVRGRLLVAVAGRTKSGKTTLRKALTRETDRSGIGRGAHRTTRRTSAFDVGPVTYLDTPGFAAKDDDFDAQHARAACDRADAVIWNYAETMRDEEAVEFRRLLLSGKPLLTVVNVKGKVDEPARLRFFADSPEREFRPAPEHTARIEQVARAAGAVPPVVLAVHSGAAHESLFSEDRELGDRALRASRLPELERALSRLLAERSIPLRAVRLAEEVRRPLAAFGDRAAQELPRIGLALDALERSMPGERAELLEVFRDAGRHAHERLEAERHQARERLPETVQGLGGEDHAQRCDDFFTGLGWDALIPALENEFAQRARERGRALRLSASAPERQDNEHPHVEPLPDPKYAAAAVKGAATALLGSFSVKGLSKAFSKKAAATAGTAAATASAAPAIAVAYAAEALAGAAKAVSSEVGRARQAKEEWARTATEAAEASLDDLFDWFDTQLTRVVEEATAQVEAQFTAQTADIGRTRERCERLGRLRSSVRSALDTIDLTLARRLLTLAGGDPAAVRRARRTPGVELRVWTDASRVADVRTHLHTHLVDVLTERIEVSPDSRSGEGDGTADHD</sequence>
<accession>F3NG46</accession>
<name>F3NG46_9ACTN</name>
<dbReference type="PANTHER" id="PTHR42714">
    <property type="entry name" value="TRNA MODIFICATION GTPASE GTPBP3"/>
    <property type="match status" value="1"/>
</dbReference>
<dbReference type="RefSeq" id="WP_006139765.1">
    <property type="nucleotide sequence ID" value="NZ_AEYX01000031.1"/>
</dbReference>
<proteinExistence type="predicted"/>
<keyword evidence="3" id="KW-1185">Reference proteome</keyword>
<evidence type="ECO:0000313" key="3">
    <source>
        <dbReference type="Proteomes" id="UP000003022"/>
    </source>
</evidence>
<dbReference type="GO" id="GO:0030488">
    <property type="term" value="P:tRNA methylation"/>
    <property type="evidence" value="ECO:0007669"/>
    <property type="project" value="TreeGrafter"/>
</dbReference>
<feature type="domain" description="G" evidence="1">
    <location>
        <begin position="437"/>
        <end position="543"/>
    </location>
</feature>
<dbReference type="SUPFAM" id="SSF52540">
    <property type="entry name" value="P-loop containing nucleoside triphosphate hydrolases"/>
    <property type="match status" value="1"/>
</dbReference>
<organism evidence="2 3">
    <name type="scientific">Streptomyces griseoaurantiacus M045</name>
    <dbReference type="NCBI Taxonomy" id="996637"/>
    <lineage>
        <taxon>Bacteria</taxon>
        <taxon>Bacillati</taxon>
        <taxon>Actinomycetota</taxon>
        <taxon>Actinomycetes</taxon>
        <taxon>Kitasatosporales</taxon>
        <taxon>Streptomycetaceae</taxon>
        <taxon>Streptomyces</taxon>
        <taxon>Streptomyces aurantiacus group</taxon>
    </lineage>
</organism>
<dbReference type="AlphaFoldDB" id="F3NG46"/>
<evidence type="ECO:0000259" key="1">
    <source>
        <dbReference type="Pfam" id="PF01926"/>
    </source>
</evidence>
<comment type="caution">
    <text evidence="2">The sequence shown here is derived from an EMBL/GenBank/DDBJ whole genome shotgun (WGS) entry which is preliminary data.</text>
</comment>
<dbReference type="InterPro" id="IPR027417">
    <property type="entry name" value="P-loop_NTPase"/>
</dbReference>
<dbReference type="GO" id="GO:0005829">
    <property type="term" value="C:cytosol"/>
    <property type="evidence" value="ECO:0007669"/>
    <property type="project" value="TreeGrafter"/>
</dbReference>
<dbReference type="EMBL" id="AEYX01000031">
    <property type="protein sequence ID" value="EGG47481.1"/>
    <property type="molecule type" value="Genomic_DNA"/>
</dbReference>
<dbReference type="GO" id="GO:0005525">
    <property type="term" value="F:GTP binding"/>
    <property type="evidence" value="ECO:0007669"/>
    <property type="project" value="InterPro"/>
</dbReference>
<dbReference type="Gene3D" id="3.40.50.300">
    <property type="entry name" value="P-loop containing nucleotide triphosphate hydrolases"/>
    <property type="match status" value="1"/>
</dbReference>
<dbReference type="eggNOG" id="COG0486">
    <property type="taxonomic scope" value="Bacteria"/>
</dbReference>
<protein>
    <recommendedName>
        <fullName evidence="1">G domain-containing protein</fullName>
    </recommendedName>
</protein>
<dbReference type="InterPro" id="IPR006073">
    <property type="entry name" value="GTP-bd"/>
</dbReference>
<dbReference type="STRING" id="996637.SGM_2110"/>
<dbReference type="Pfam" id="PF01926">
    <property type="entry name" value="MMR_HSR1"/>
    <property type="match status" value="1"/>
</dbReference>
<evidence type="ECO:0000313" key="2">
    <source>
        <dbReference type="EMBL" id="EGG47481.1"/>
    </source>
</evidence>
<dbReference type="Proteomes" id="UP000003022">
    <property type="component" value="Unassembled WGS sequence"/>
</dbReference>
<dbReference type="GO" id="GO:0002098">
    <property type="term" value="P:tRNA wobble uridine modification"/>
    <property type="evidence" value="ECO:0007669"/>
    <property type="project" value="TreeGrafter"/>
</dbReference>
<gene>
    <name evidence="2" type="ORF">SGM_2110</name>
</gene>